<sequence length="519" mass="60704">MNEFSLKHSEGHQVEISVPAVPEPDSTPEEHIRKADDLFKKFKCLFVDLILSFQDRDHSRYMFRKMSYGEAFNVIEIELGFMYDLLYTKATVIHTSWGLVRRIITTFLTFVVLVIFSCFVNRKKYTKIDLSITFLLLIIAIVLEIYAALFLLYSDRSTLWLNQHKKVTTWIKKIKNSTILKPTIGFLERMVKLKRWSNQIGQYSVTCLCLKEKHGLIGLIYKISRRLRYTQRLWEDYQYTTYKQVQDDLKKLVFEHASNMKPDEEPKEENREKPVSEHLSNKKSSEIEEESSAGDDKKNGHIKVLYSNWGSRILKNYGEDSLNWSVAAEFDKSILLWHIATTLCYYKNHPEKGSNPGKTKYRKFSKYLSRYMIYLLERMPIYSSQTESSNETSSQENTSLSPRKKRRIEACRMLLGVKTYVPPNKVKGDRSKSVLFDACKLATELNEITDEKRKWNMITDVWLEILIYAASQGRGNQHARRLKRGGELLTHVWFLMAHFGMTDQFQISHGQAAAKLIVK</sequence>
<dbReference type="EMBL" id="CM047748">
    <property type="protein sequence ID" value="KAJ0014649.1"/>
    <property type="molecule type" value="Genomic_DNA"/>
</dbReference>
<comment type="caution">
    <text evidence="1">The sequence shown here is derived from an EMBL/GenBank/DDBJ whole genome shotgun (WGS) entry which is preliminary data.</text>
</comment>
<dbReference type="Proteomes" id="UP001163603">
    <property type="component" value="Chromosome 13"/>
</dbReference>
<keyword evidence="2" id="KW-1185">Reference proteome</keyword>
<protein>
    <submittedName>
        <fullName evidence="1">Uncharacterized protein</fullName>
    </submittedName>
</protein>
<reference evidence="2" key="1">
    <citation type="journal article" date="2023" name="G3 (Bethesda)">
        <title>Genome assembly and association tests identify interacting loci associated with vigor, precocity, and sex in interspecific pistachio rootstocks.</title>
        <authorList>
            <person name="Palmer W."/>
            <person name="Jacygrad E."/>
            <person name="Sagayaradj S."/>
            <person name="Cavanaugh K."/>
            <person name="Han R."/>
            <person name="Bertier L."/>
            <person name="Beede B."/>
            <person name="Kafkas S."/>
            <person name="Golino D."/>
            <person name="Preece J."/>
            <person name="Michelmore R."/>
        </authorList>
    </citation>
    <scope>NUCLEOTIDE SEQUENCE [LARGE SCALE GENOMIC DNA]</scope>
</reference>
<proteinExistence type="predicted"/>
<evidence type="ECO:0000313" key="2">
    <source>
        <dbReference type="Proteomes" id="UP001163603"/>
    </source>
</evidence>
<name>A0ACC0XBI8_9ROSI</name>
<organism evidence="1 2">
    <name type="scientific">Pistacia integerrima</name>
    <dbReference type="NCBI Taxonomy" id="434235"/>
    <lineage>
        <taxon>Eukaryota</taxon>
        <taxon>Viridiplantae</taxon>
        <taxon>Streptophyta</taxon>
        <taxon>Embryophyta</taxon>
        <taxon>Tracheophyta</taxon>
        <taxon>Spermatophyta</taxon>
        <taxon>Magnoliopsida</taxon>
        <taxon>eudicotyledons</taxon>
        <taxon>Gunneridae</taxon>
        <taxon>Pentapetalae</taxon>
        <taxon>rosids</taxon>
        <taxon>malvids</taxon>
        <taxon>Sapindales</taxon>
        <taxon>Anacardiaceae</taxon>
        <taxon>Pistacia</taxon>
    </lineage>
</organism>
<accession>A0ACC0XBI8</accession>
<evidence type="ECO:0000313" key="1">
    <source>
        <dbReference type="EMBL" id="KAJ0014649.1"/>
    </source>
</evidence>
<gene>
    <name evidence="1" type="ORF">Pint_21391</name>
</gene>